<feature type="compositionally biased region" description="Basic and acidic residues" evidence="2">
    <location>
        <begin position="104"/>
        <end position="119"/>
    </location>
</feature>
<sequence length="273" mass="31499">MMSSDNNIIPQVGRADCSQSHPVSTGSSTDSGKSNQPTSMPNMETNTQDEEMTNPFQRRESVARSPPMLRHAIEANKLDSTEADECFENLGNAGTSTDITDGNDGARREPKRKREDTPVKMKTNETNYLHRMEKEHDMLKELMRRTTNEIKTLRKLIKKIPNTKKQIRTAINKLDEFSKRMPNATKYIEELMEELRTTGYKNETAAVRNTTEMGTQTISKQHAEKLKVMARIEDALDKELSDNELKEIIDLKWPEEIYKKMPIRRSRRMHKGR</sequence>
<reference evidence="3" key="2">
    <citation type="submission" date="2022-10" db="EMBL/GenBank/DDBJ databases">
        <authorList>
            <consortium name="ENA_rothamsted_submissions"/>
            <consortium name="culmorum"/>
            <person name="King R."/>
        </authorList>
    </citation>
    <scope>NUCLEOTIDE SEQUENCE</scope>
</reference>
<reference evidence="3" key="1">
    <citation type="submission" date="2022-01" db="EMBL/GenBank/DDBJ databases">
        <authorList>
            <person name="King R."/>
        </authorList>
    </citation>
    <scope>NUCLEOTIDE SEQUENCE</scope>
</reference>
<keyword evidence="1" id="KW-0175">Coiled coil</keyword>
<dbReference type="EMBL" id="OU896709">
    <property type="protein sequence ID" value="CAH1159957.1"/>
    <property type="molecule type" value="Genomic_DNA"/>
</dbReference>
<evidence type="ECO:0000256" key="1">
    <source>
        <dbReference type="SAM" id="Coils"/>
    </source>
</evidence>
<dbReference type="AlphaFoldDB" id="A0A9P0DJS3"/>
<feature type="region of interest" description="Disordered" evidence="2">
    <location>
        <begin position="90"/>
        <end position="119"/>
    </location>
</feature>
<evidence type="ECO:0000313" key="4">
    <source>
        <dbReference type="Proteomes" id="UP001153737"/>
    </source>
</evidence>
<gene>
    <name evidence="3" type="ORF">PHAECO_LOCUS7603</name>
</gene>
<organism evidence="3 4">
    <name type="scientific">Phaedon cochleariae</name>
    <name type="common">Mustard beetle</name>
    <dbReference type="NCBI Taxonomy" id="80249"/>
    <lineage>
        <taxon>Eukaryota</taxon>
        <taxon>Metazoa</taxon>
        <taxon>Ecdysozoa</taxon>
        <taxon>Arthropoda</taxon>
        <taxon>Hexapoda</taxon>
        <taxon>Insecta</taxon>
        <taxon>Pterygota</taxon>
        <taxon>Neoptera</taxon>
        <taxon>Endopterygota</taxon>
        <taxon>Coleoptera</taxon>
        <taxon>Polyphaga</taxon>
        <taxon>Cucujiformia</taxon>
        <taxon>Chrysomeloidea</taxon>
        <taxon>Chrysomelidae</taxon>
        <taxon>Chrysomelinae</taxon>
        <taxon>Chrysomelini</taxon>
        <taxon>Phaedon</taxon>
    </lineage>
</organism>
<keyword evidence="4" id="KW-1185">Reference proteome</keyword>
<feature type="compositionally biased region" description="Polar residues" evidence="2">
    <location>
        <begin position="17"/>
        <end position="46"/>
    </location>
</feature>
<protein>
    <submittedName>
        <fullName evidence="3">Uncharacterized protein</fullName>
    </submittedName>
</protein>
<name>A0A9P0DJS3_PHACE</name>
<proteinExistence type="predicted"/>
<dbReference type="Proteomes" id="UP001153737">
    <property type="component" value="Chromosome 3"/>
</dbReference>
<evidence type="ECO:0000256" key="2">
    <source>
        <dbReference type="SAM" id="MobiDB-lite"/>
    </source>
</evidence>
<feature type="coiled-coil region" evidence="1">
    <location>
        <begin position="129"/>
        <end position="156"/>
    </location>
</feature>
<feature type="region of interest" description="Disordered" evidence="2">
    <location>
        <begin position="1"/>
        <end position="68"/>
    </location>
</feature>
<accession>A0A9P0DJS3</accession>
<dbReference type="OrthoDB" id="6784491at2759"/>
<evidence type="ECO:0000313" key="3">
    <source>
        <dbReference type="EMBL" id="CAH1159957.1"/>
    </source>
</evidence>